<evidence type="ECO:0000256" key="1">
    <source>
        <dbReference type="SAM" id="Phobius"/>
    </source>
</evidence>
<organism evidence="2 3">
    <name type="scientific">Nibrella viscosa</name>
    <dbReference type="NCBI Taxonomy" id="1084524"/>
    <lineage>
        <taxon>Bacteria</taxon>
        <taxon>Pseudomonadati</taxon>
        <taxon>Bacteroidota</taxon>
        <taxon>Cytophagia</taxon>
        <taxon>Cytophagales</taxon>
        <taxon>Spirosomataceae</taxon>
        <taxon>Nibrella</taxon>
    </lineage>
</organism>
<evidence type="ECO:0000313" key="2">
    <source>
        <dbReference type="EMBL" id="GAA4404492.1"/>
    </source>
</evidence>
<keyword evidence="1" id="KW-1133">Transmembrane helix</keyword>
<keyword evidence="1" id="KW-0812">Transmembrane</keyword>
<keyword evidence="3" id="KW-1185">Reference proteome</keyword>
<comment type="caution">
    <text evidence="2">The sequence shown here is derived from an EMBL/GenBank/DDBJ whole genome shotgun (WGS) entry which is preliminary data.</text>
</comment>
<keyword evidence="1" id="KW-0472">Membrane</keyword>
<proteinExistence type="predicted"/>
<name>A0ABP8KD55_9BACT</name>
<dbReference type="EMBL" id="BAABHB010000003">
    <property type="protein sequence ID" value="GAA4404492.1"/>
    <property type="molecule type" value="Genomic_DNA"/>
</dbReference>
<evidence type="ECO:0000313" key="3">
    <source>
        <dbReference type="Proteomes" id="UP001500936"/>
    </source>
</evidence>
<feature type="transmembrane region" description="Helical" evidence="1">
    <location>
        <begin position="31"/>
        <end position="55"/>
    </location>
</feature>
<sequence length="56" mass="6524">MLILPALVCLPTINRMHHDTHDLPPFVRSWSRLYAIVIGGLLLEIVLFYTLMVWFS</sequence>
<protein>
    <submittedName>
        <fullName evidence="2">Uncharacterized protein</fullName>
    </submittedName>
</protein>
<accession>A0ABP8KD55</accession>
<dbReference type="Proteomes" id="UP001500936">
    <property type="component" value="Unassembled WGS sequence"/>
</dbReference>
<reference evidence="3" key="1">
    <citation type="journal article" date="2019" name="Int. J. Syst. Evol. Microbiol.">
        <title>The Global Catalogue of Microorganisms (GCM) 10K type strain sequencing project: providing services to taxonomists for standard genome sequencing and annotation.</title>
        <authorList>
            <consortium name="The Broad Institute Genomics Platform"/>
            <consortium name="The Broad Institute Genome Sequencing Center for Infectious Disease"/>
            <person name="Wu L."/>
            <person name="Ma J."/>
        </authorList>
    </citation>
    <scope>NUCLEOTIDE SEQUENCE [LARGE SCALE GENOMIC DNA]</scope>
    <source>
        <strain evidence="3">JCM 17925</strain>
    </source>
</reference>
<gene>
    <name evidence="2" type="ORF">GCM10023187_21900</name>
</gene>